<feature type="region of interest" description="Disordered" evidence="1">
    <location>
        <begin position="855"/>
        <end position="875"/>
    </location>
</feature>
<name>A0A7J7EZL5_DICBM</name>
<dbReference type="GO" id="GO:0033596">
    <property type="term" value="C:TSC1-TSC2 complex"/>
    <property type="evidence" value="ECO:0007669"/>
    <property type="project" value="TreeGrafter"/>
</dbReference>
<dbReference type="GO" id="GO:0051726">
    <property type="term" value="P:regulation of cell cycle"/>
    <property type="evidence" value="ECO:0007669"/>
    <property type="project" value="TreeGrafter"/>
</dbReference>
<dbReference type="Proteomes" id="UP000551758">
    <property type="component" value="Unassembled WGS sequence"/>
</dbReference>
<dbReference type="GO" id="GO:0008285">
    <property type="term" value="P:negative regulation of cell population proliferation"/>
    <property type="evidence" value="ECO:0007669"/>
    <property type="project" value="TreeGrafter"/>
</dbReference>
<dbReference type="PANTHER" id="PTHR15154">
    <property type="entry name" value="HAMARTIN"/>
    <property type="match status" value="1"/>
</dbReference>
<dbReference type="AlphaFoldDB" id="A0A7J7EZL5"/>
<organism evidence="2 3">
    <name type="scientific">Diceros bicornis minor</name>
    <name type="common">South-central black rhinoceros</name>
    <dbReference type="NCBI Taxonomy" id="77932"/>
    <lineage>
        <taxon>Eukaryota</taxon>
        <taxon>Metazoa</taxon>
        <taxon>Chordata</taxon>
        <taxon>Craniata</taxon>
        <taxon>Vertebrata</taxon>
        <taxon>Euteleostomi</taxon>
        <taxon>Mammalia</taxon>
        <taxon>Eutheria</taxon>
        <taxon>Laurasiatheria</taxon>
        <taxon>Perissodactyla</taxon>
        <taxon>Rhinocerotidae</taxon>
        <taxon>Diceros</taxon>
    </lineage>
</organism>
<protein>
    <recommendedName>
        <fullName evidence="4">Hamartin</fullName>
    </recommendedName>
</protein>
<comment type="caution">
    <text evidence="2">The sequence shown here is derived from an EMBL/GenBank/DDBJ whole genome shotgun (WGS) entry which is preliminary data.</text>
</comment>
<evidence type="ECO:0000256" key="1">
    <source>
        <dbReference type="SAM" id="MobiDB-lite"/>
    </source>
</evidence>
<dbReference type="GO" id="GO:0032007">
    <property type="term" value="P:negative regulation of TOR signaling"/>
    <property type="evidence" value="ECO:0007669"/>
    <property type="project" value="TreeGrafter"/>
</dbReference>
<proteinExistence type="predicted"/>
<evidence type="ECO:0000313" key="2">
    <source>
        <dbReference type="EMBL" id="KAF5920974.1"/>
    </source>
</evidence>
<sequence>MAQQSNIGELLSMLDSPVLSVRDDVTAVFKENLNSDRGPMLVNTLVDYYLDTNSQPVLHILTTLQEPHDKHLLDKMNEYVGKAASRLSTLSLLGHVIRLQPSWKHKLSQAPLLPSLLKCLKVRCFYLANIHDLIMGQMDTDVVVLTTGVLVLITMLPMIPQSGKQHLHDFFDIFGRLSSWCLKKPGHVTEIYLVHLHASVYALFHRLYGMYPCNFVSFLRSHYSMKENLETFEEVVKPMMEHVRIHPELVTGSKDHELDPRRWKRLETHDVVIECAKISLDPTEASYEDGYSVSHQISARFPHRSADVTASPYVDTQNSYGSATSTPYSISRLTLLSTPGQLPQTLSSPSTRLLTEPPQATLWSPSMVCGMTTPPTSPGNVPPDLSHPYSKVFSTTGGKGTPLGTPATSPPPAPLCHSDDYVHILLPQATATPAKKEERTDSARPCLHRQHHLPNDRGLEELPGSKGSVTLSDLPGFLGDLASEEDSIEKDKEEAAISKELSEITTADAELLVPRGGFDSPFYRDSLPGCPRKTHSAASGTQGTSVNPEPLNSSLDKLGPDTPKQAFTPIDLPCGGAEEGPAGNRGRQPSLETSILTPSPCKIPPPRGVGFGSGQPPPYDHLFEVALPKTAHHFVSKKTEELLKKAKGNAEEDSWPSTSPVEVLDRLIQQGADAHSKELNKVIQGRDTGITSPEFESSAVSEQVLENVEFDRDCNIEDSSLNEIWYNRLRLSLPSKSVDWTHFGGSPPSDEIRTLRNQLLLLHNQLLYERFKRQQHAVRNRRLLRKVIRAAALEEHNAAMKDQLKLQEKDIQMWKVSLQKEQARYSQLQEQRDTVVTQLHSQIRQLQHDREEFYNQSQELQVPTAAPGRVSQERA</sequence>
<feature type="region of interest" description="Disordered" evidence="1">
    <location>
        <begin position="431"/>
        <end position="464"/>
    </location>
</feature>
<keyword evidence="3" id="KW-1185">Reference proteome</keyword>
<accession>A0A7J7EZL5</accession>
<dbReference type="PANTHER" id="PTHR15154:SF2">
    <property type="entry name" value="HAMARTIN"/>
    <property type="match status" value="1"/>
</dbReference>
<evidence type="ECO:0000313" key="3">
    <source>
        <dbReference type="Proteomes" id="UP000551758"/>
    </source>
</evidence>
<feature type="region of interest" description="Disordered" evidence="1">
    <location>
        <begin position="527"/>
        <end position="601"/>
    </location>
</feature>
<dbReference type="EMBL" id="JACDTQ010001806">
    <property type="protein sequence ID" value="KAF5920974.1"/>
    <property type="molecule type" value="Genomic_DNA"/>
</dbReference>
<reference evidence="2 3" key="1">
    <citation type="journal article" date="2020" name="Mol. Biol. Evol.">
        <title>Interspecific Gene Flow and the Evolution of Specialization in Black and White Rhinoceros.</title>
        <authorList>
            <person name="Moodley Y."/>
            <person name="Westbury M.V."/>
            <person name="Russo I.M."/>
            <person name="Gopalakrishnan S."/>
            <person name="Rakotoarivelo A."/>
            <person name="Olsen R.A."/>
            <person name="Prost S."/>
            <person name="Tunstall T."/>
            <person name="Ryder O.A."/>
            <person name="Dalen L."/>
            <person name="Bruford M.W."/>
        </authorList>
    </citation>
    <scope>NUCLEOTIDE SEQUENCE [LARGE SCALE GENOMIC DNA]</scope>
    <source>
        <strain evidence="2">SBR-YM</strain>
        <tissue evidence="2">Skin</tissue>
    </source>
</reference>
<evidence type="ECO:0008006" key="4">
    <source>
        <dbReference type="Google" id="ProtNLM"/>
    </source>
</evidence>
<dbReference type="InterPro" id="IPR007483">
    <property type="entry name" value="Hamartin"/>
</dbReference>
<dbReference type="Pfam" id="PF04388">
    <property type="entry name" value="Hamartin"/>
    <property type="match status" value="2"/>
</dbReference>
<feature type="compositionally biased region" description="Polar residues" evidence="1">
    <location>
        <begin position="536"/>
        <end position="555"/>
    </location>
</feature>
<gene>
    <name evidence="2" type="ORF">HPG69_014663</name>
</gene>